<dbReference type="InterPro" id="IPR050309">
    <property type="entry name" value="Type-B_Carboxylest/Lipase"/>
</dbReference>
<feature type="domain" description="Carboxylesterase type B" evidence="7">
    <location>
        <begin position="27"/>
        <end position="565"/>
    </location>
</feature>
<evidence type="ECO:0000259" key="7">
    <source>
        <dbReference type="Pfam" id="PF00135"/>
    </source>
</evidence>
<organism evidence="8">
    <name type="scientific">Culicoides sonorensis</name>
    <name type="common">Biting midge</name>
    <dbReference type="NCBI Taxonomy" id="179676"/>
    <lineage>
        <taxon>Eukaryota</taxon>
        <taxon>Metazoa</taxon>
        <taxon>Ecdysozoa</taxon>
        <taxon>Arthropoda</taxon>
        <taxon>Hexapoda</taxon>
        <taxon>Insecta</taxon>
        <taxon>Pterygota</taxon>
        <taxon>Neoptera</taxon>
        <taxon>Endopterygota</taxon>
        <taxon>Diptera</taxon>
        <taxon>Nematocera</taxon>
        <taxon>Chironomoidea</taxon>
        <taxon>Ceratopogonidae</taxon>
        <taxon>Ceratopogoninae</taxon>
        <taxon>Culicoides</taxon>
        <taxon>Monoculicoides</taxon>
    </lineage>
</organism>
<sequence>MRIILTIFSVITLISLINARTSEILKVKLPHGGVVVGRYLSTFKGKGIRGFLGVPYAKPPIGDLRFKEPIPFGAWDGERDATKDSEICIQRDPFRRDIEIEGSEDCLYLNVYTPIRDEKKAKPLPVMVFFHGGGWQCGSGISMFYGPDFIMEHENIIYIGANFRLGPLGFMSTGTKDCPGNNGLKDQVEVLKWIRDNVASFGGDPKKVTVFGESAGGASGTYHMMSPLSKGLFNQVISQSGANFNPWAQPAHKGVAEKRAEKLGSMMGCEKNGNDWASMVNCLRKVPAENITAAFYDFFEWDTDPMIPFPPVVEPDLPGAFISVHPREVKQPHGISIKWMAGLTSDEGAMKSAALINLKELTNDLNINWEHALETSLYYDHHDHSTKQKITKRINDFYFRNRKLEPATHQNLTNLYTDSWFLHGMDEYFRIRFSDENQSKRGPTYIYLFNHKAAASFTEIFKGGRENYFGVSHAEELQFLFPIAKWLFVSAVPTEDDLKIRDTLTEMWTNFANYGHPTPEGSNLIKWEEATSYPVSYLRIGNKDQESSELIKMEQGLLQERADFWYEIGAHLPAKTETKDEL</sequence>
<dbReference type="VEuPathDB" id="VectorBase:CSON011092"/>
<protein>
    <recommendedName>
        <fullName evidence="6">Carboxylic ester hydrolase</fullName>
        <ecNumber evidence="6">3.1.1.-</ecNumber>
    </recommendedName>
</protein>
<dbReference type="InterPro" id="IPR029058">
    <property type="entry name" value="AB_hydrolase_fold"/>
</dbReference>
<reference evidence="8" key="1">
    <citation type="submission" date="2018-04" db="EMBL/GenBank/DDBJ databases">
        <authorList>
            <person name="Go L.Y."/>
            <person name="Mitchell J.A."/>
        </authorList>
    </citation>
    <scope>NUCLEOTIDE SEQUENCE</scope>
    <source>
        <tissue evidence="8">Whole organism</tissue>
    </source>
</reference>
<dbReference type="AlphaFoldDB" id="A0A336KBQ8"/>
<evidence type="ECO:0000313" key="8">
    <source>
        <dbReference type="EMBL" id="SSW98510.1"/>
    </source>
</evidence>
<keyword evidence="4" id="KW-1015">Disulfide bond</keyword>
<dbReference type="GO" id="GO:0052689">
    <property type="term" value="F:carboxylic ester hydrolase activity"/>
    <property type="evidence" value="ECO:0007669"/>
    <property type="project" value="UniProtKB-KW"/>
</dbReference>
<evidence type="ECO:0000256" key="4">
    <source>
        <dbReference type="ARBA" id="ARBA00023157"/>
    </source>
</evidence>
<dbReference type="PANTHER" id="PTHR11559">
    <property type="entry name" value="CARBOXYLESTERASE"/>
    <property type="match status" value="1"/>
</dbReference>
<dbReference type="SUPFAM" id="SSF53474">
    <property type="entry name" value="alpha/beta-Hydrolases"/>
    <property type="match status" value="1"/>
</dbReference>
<dbReference type="EC" id="3.1.1.-" evidence="6"/>
<evidence type="ECO:0000256" key="3">
    <source>
        <dbReference type="ARBA" id="ARBA00022801"/>
    </source>
</evidence>
<keyword evidence="5" id="KW-0325">Glycoprotein</keyword>
<dbReference type="Pfam" id="PF00135">
    <property type="entry name" value="COesterase"/>
    <property type="match status" value="1"/>
</dbReference>
<dbReference type="OMA" id="FKAGHDY"/>
<gene>
    <name evidence="8" type="primary">CSON011092</name>
</gene>
<dbReference type="InterPro" id="IPR019826">
    <property type="entry name" value="Carboxylesterase_B_AS"/>
</dbReference>
<keyword evidence="2" id="KW-0719">Serine esterase</keyword>
<comment type="similarity">
    <text evidence="1 6">Belongs to the type-B carboxylesterase/lipase family.</text>
</comment>
<dbReference type="EMBL" id="UFQT01000046">
    <property type="protein sequence ID" value="SSX18896.1"/>
    <property type="molecule type" value="Genomic_DNA"/>
</dbReference>
<keyword evidence="6" id="KW-0732">Signal</keyword>
<proteinExistence type="inferred from homology"/>
<feature type="signal peptide" evidence="6">
    <location>
        <begin position="1"/>
        <end position="19"/>
    </location>
</feature>
<reference evidence="9" key="2">
    <citation type="submission" date="2018-07" db="EMBL/GenBank/DDBJ databases">
        <authorList>
            <person name="Quirk P.G."/>
            <person name="Krulwich T.A."/>
        </authorList>
    </citation>
    <scope>NUCLEOTIDE SEQUENCE</scope>
</reference>
<dbReference type="PROSITE" id="PS00122">
    <property type="entry name" value="CARBOXYLESTERASE_B_1"/>
    <property type="match status" value="1"/>
</dbReference>
<evidence type="ECO:0000256" key="1">
    <source>
        <dbReference type="ARBA" id="ARBA00005964"/>
    </source>
</evidence>
<dbReference type="Gene3D" id="3.40.50.1820">
    <property type="entry name" value="alpha/beta hydrolase"/>
    <property type="match status" value="1"/>
</dbReference>
<accession>A0A336KBQ8</accession>
<evidence type="ECO:0000256" key="5">
    <source>
        <dbReference type="ARBA" id="ARBA00023180"/>
    </source>
</evidence>
<dbReference type="InterPro" id="IPR019819">
    <property type="entry name" value="Carboxylesterase_B_CS"/>
</dbReference>
<keyword evidence="3 6" id="KW-0378">Hydrolase</keyword>
<evidence type="ECO:0000256" key="6">
    <source>
        <dbReference type="RuleBase" id="RU361235"/>
    </source>
</evidence>
<name>A0A336KBQ8_CULSO</name>
<feature type="chain" id="PRO_5033865221" description="Carboxylic ester hydrolase" evidence="6">
    <location>
        <begin position="20"/>
        <end position="582"/>
    </location>
</feature>
<dbReference type="PROSITE" id="PS00941">
    <property type="entry name" value="CARBOXYLESTERASE_B_2"/>
    <property type="match status" value="1"/>
</dbReference>
<evidence type="ECO:0000313" key="9">
    <source>
        <dbReference type="EMBL" id="SSX18896.1"/>
    </source>
</evidence>
<dbReference type="EMBL" id="UFQS01000046">
    <property type="protein sequence ID" value="SSW98510.1"/>
    <property type="molecule type" value="Genomic_DNA"/>
</dbReference>
<evidence type="ECO:0000256" key="2">
    <source>
        <dbReference type="ARBA" id="ARBA00022487"/>
    </source>
</evidence>
<dbReference type="InterPro" id="IPR002018">
    <property type="entry name" value="CarbesteraseB"/>
</dbReference>